<dbReference type="Proteomes" id="UP000436138">
    <property type="component" value="Chromosome"/>
</dbReference>
<dbReference type="AlphaFoldDB" id="A0A6I6NIP2"/>
<dbReference type="RefSeq" id="WP_158926744.1">
    <property type="nucleotide sequence ID" value="NZ_CP047020.1"/>
</dbReference>
<name>A0A6I6NIP2_9ACTN</name>
<dbReference type="InterPro" id="IPR024975">
    <property type="entry name" value="NOV_C"/>
</dbReference>
<dbReference type="EMBL" id="CP047020">
    <property type="protein sequence ID" value="QHA07857.1"/>
    <property type="molecule type" value="Genomic_DNA"/>
</dbReference>
<dbReference type="KEGG" id="sbro:GQF42_35280"/>
<feature type="domain" description="Protein NO VEIN C-terminal" evidence="1">
    <location>
        <begin position="5"/>
        <end position="52"/>
    </location>
</feature>
<organism evidence="2 3">
    <name type="scientific">Streptomyces broussonetiae</name>
    <dbReference type="NCBI Taxonomy" id="2686304"/>
    <lineage>
        <taxon>Bacteria</taxon>
        <taxon>Bacillati</taxon>
        <taxon>Actinomycetota</taxon>
        <taxon>Actinomycetes</taxon>
        <taxon>Kitasatosporales</taxon>
        <taxon>Streptomycetaceae</taxon>
        <taxon>Streptomyces</taxon>
    </lineage>
</organism>
<gene>
    <name evidence="2" type="ORF">GQF42_35280</name>
</gene>
<sequence length="116" mass="13020">MAASPRLIEVKGRGGRSTSVSLLDRQREAMLDLGPHWWLYVVLDCRTTPVLVVVREPRRLPWELITPARDLPEGQSRGVSDEGVWHTMPRDMLALGEQIGLPNLPPNAMDDAVCWP</sequence>
<evidence type="ECO:0000259" key="1">
    <source>
        <dbReference type="Pfam" id="PF13020"/>
    </source>
</evidence>
<evidence type="ECO:0000313" key="3">
    <source>
        <dbReference type="Proteomes" id="UP000436138"/>
    </source>
</evidence>
<keyword evidence="3" id="KW-1185">Reference proteome</keyword>
<dbReference type="Pfam" id="PF13020">
    <property type="entry name" value="NOV_C"/>
    <property type="match status" value="1"/>
</dbReference>
<accession>A0A6I6NIP2</accession>
<proteinExistence type="predicted"/>
<evidence type="ECO:0000313" key="2">
    <source>
        <dbReference type="EMBL" id="QHA07857.1"/>
    </source>
</evidence>
<protein>
    <submittedName>
        <fullName evidence="2">DUF3883 domain-containing protein</fullName>
    </submittedName>
</protein>
<reference evidence="2 3" key="1">
    <citation type="submission" date="2019-12" db="EMBL/GenBank/DDBJ databases">
        <title>Streptomyces sp. strain T44 isolated from rhizosphere soil of Broussonetia papyrifera.</title>
        <authorList>
            <person name="Mo P."/>
        </authorList>
    </citation>
    <scope>NUCLEOTIDE SEQUENCE [LARGE SCALE GENOMIC DNA]</scope>
    <source>
        <strain evidence="2 3">T44</strain>
    </source>
</reference>